<dbReference type="EMBL" id="JAODUP010000934">
    <property type="protein sequence ID" value="KAK2142606.1"/>
    <property type="molecule type" value="Genomic_DNA"/>
</dbReference>
<reference evidence="1" key="1">
    <citation type="journal article" date="2023" name="Mol. Biol. Evol.">
        <title>Third-Generation Sequencing Reveals the Adaptive Role of the Epigenome in Three Deep-Sea Polychaetes.</title>
        <authorList>
            <person name="Perez M."/>
            <person name="Aroh O."/>
            <person name="Sun Y."/>
            <person name="Lan Y."/>
            <person name="Juniper S.K."/>
            <person name="Young C.R."/>
            <person name="Angers B."/>
            <person name="Qian P.Y."/>
        </authorList>
    </citation>
    <scope>NUCLEOTIDE SEQUENCE</scope>
    <source>
        <strain evidence="1">P08H-3</strain>
    </source>
</reference>
<dbReference type="Proteomes" id="UP001208570">
    <property type="component" value="Unassembled WGS sequence"/>
</dbReference>
<proteinExistence type="predicted"/>
<accession>A0AAD9IX61</accession>
<protein>
    <submittedName>
        <fullName evidence="1">Uncharacterized protein</fullName>
    </submittedName>
</protein>
<feature type="non-terminal residue" evidence="1">
    <location>
        <position position="1"/>
    </location>
</feature>
<keyword evidence="2" id="KW-1185">Reference proteome</keyword>
<name>A0AAD9IX61_9ANNE</name>
<evidence type="ECO:0000313" key="2">
    <source>
        <dbReference type="Proteomes" id="UP001208570"/>
    </source>
</evidence>
<dbReference type="AlphaFoldDB" id="A0AAD9IX61"/>
<organism evidence="1 2">
    <name type="scientific">Paralvinella palmiformis</name>
    <dbReference type="NCBI Taxonomy" id="53620"/>
    <lineage>
        <taxon>Eukaryota</taxon>
        <taxon>Metazoa</taxon>
        <taxon>Spiralia</taxon>
        <taxon>Lophotrochozoa</taxon>
        <taxon>Annelida</taxon>
        <taxon>Polychaeta</taxon>
        <taxon>Sedentaria</taxon>
        <taxon>Canalipalpata</taxon>
        <taxon>Terebellida</taxon>
        <taxon>Terebelliformia</taxon>
        <taxon>Alvinellidae</taxon>
        <taxon>Paralvinella</taxon>
    </lineage>
</organism>
<evidence type="ECO:0000313" key="1">
    <source>
        <dbReference type="EMBL" id="KAK2142606.1"/>
    </source>
</evidence>
<sequence length="84" mass="9588">SIDQLKGNQEGVNLYTGLQDHKTFVDVLASLSPASYHLKNVYSKPYNIVEKQLFLALMKCRMCKSNAELSRIFKISEIEVYGIF</sequence>
<gene>
    <name evidence="1" type="ORF">LSH36_934g01008</name>
</gene>
<comment type="caution">
    <text evidence="1">The sequence shown here is derived from an EMBL/GenBank/DDBJ whole genome shotgun (WGS) entry which is preliminary data.</text>
</comment>